<dbReference type="PANTHER" id="PTHR13504">
    <property type="entry name" value="FIDO DOMAIN-CONTAINING PROTEIN DDB_G0283145"/>
    <property type="match status" value="1"/>
</dbReference>
<name>B3E510_TRIL1</name>
<feature type="binding site" evidence="2">
    <location>
        <begin position="160"/>
        <end position="163"/>
    </location>
    <ligand>
        <name>ATP</name>
        <dbReference type="ChEBI" id="CHEBI:30616"/>
    </ligand>
</feature>
<gene>
    <name evidence="4" type="ordered locus">Glov_0851</name>
</gene>
<keyword evidence="5" id="KW-1185">Reference proteome</keyword>
<organism evidence="4 5">
    <name type="scientific">Trichlorobacter lovleyi (strain ATCC BAA-1151 / DSM 17278 / SZ)</name>
    <name type="common">Geobacter lovleyi</name>
    <dbReference type="NCBI Taxonomy" id="398767"/>
    <lineage>
        <taxon>Bacteria</taxon>
        <taxon>Pseudomonadati</taxon>
        <taxon>Thermodesulfobacteriota</taxon>
        <taxon>Desulfuromonadia</taxon>
        <taxon>Geobacterales</taxon>
        <taxon>Geobacteraceae</taxon>
        <taxon>Trichlorobacter</taxon>
    </lineage>
</organism>
<dbReference type="KEGG" id="glo:Glov_0851"/>
<dbReference type="PANTHER" id="PTHR13504:SF38">
    <property type="entry name" value="FIDO DOMAIN-CONTAINING PROTEIN"/>
    <property type="match status" value="1"/>
</dbReference>
<dbReference type="Gene3D" id="1.10.3290.10">
    <property type="entry name" value="Fido-like domain"/>
    <property type="match status" value="1"/>
</dbReference>
<sequence>MPDAISQMTPLFPERADDLQDLALEVIQLSASLGTRLHPITLHTLRELLRIINSYYSNLIEGHNTHPHDIVRAMQQQYDTEPAKRNLQLESVAHIAVQRQMEAWLQEEAAPNIAGQEFLCSLHREFFKLLPEEFQIMTNPDTGRESRVIPGELRTQPVKVGQHEPPGHDSLNAFMVRFGESYAPQKHHGAAKLVAAAAAHHRLMWIHPFLDGNGRVARLFTEAYLHRIPVHGFGLWSVSRGLARRNIDYKSALTWADAPRRNDLDGRGNLSNEGLVKFCRFFLEVCRDQVDYMGTLLQLDGLVERVRSYVQLRGTAIIPNPPGSDDLRPESARMLQEVLLRGEAPRGAVIEASGLKERTGRNLLAQLVAEGLLVSDTPKGEVRIGFPIHAAGWFFPELYPVLSR</sequence>
<evidence type="ECO:0000313" key="4">
    <source>
        <dbReference type="EMBL" id="ACD94575.1"/>
    </source>
</evidence>
<accession>B3E510</accession>
<dbReference type="RefSeq" id="WP_012468929.1">
    <property type="nucleotide sequence ID" value="NC_010814.1"/>
</dbReference>
<reference evidence="4 5" key="1">
    <citation type="submission" date="2008-05" db="EMBL/GenBank/DDBJ databases">
        <title>Complete sequence of chromosome of Geobacter lovleyi SZ.</title>
        <authorList>
            <consortium name="US DOE Joint Genome Institute"/>
            <person name="Lucas S."/>
            <person name="Copeland A."/>
            <person name="Lapidus A."/>
            <person name="Glavina del Rio T."/>
            <person name="Dalin E."/>
            <person name="Tice H."/>
            <person name="Bruce D."/>
            <person name="Goodwin L."/>
            <person name="Pitluck S."/>
            <person name="Chertkov O."/>
            <person name="Meincke L."/>
            <person name="Brettin T."/>
            <person name="Detter J.C."/>
            <person name="Han C."/>
            <person name="Tapia R."/>
            <person name="Kuske C.R."/>
            <person name="Schmutz J."/>
            <person name="Larimer F."/>
            <person name="Land M."/>
            <person name="Hauser L."/>
            <person name="Kyrpides N."/>
            <person name="Mikhailova N."/>
            <person name="Sung Y."/>
            <person name="Fletcher K.E."/>
            <person name="Ritalahti K.M."/>
            <person name="Loeffler F.E."/>
            <person name="Richardson P."/>
        </authorList>
    </citation>
    <scope>NUCLEOTIDE SEQUENCE [LARGE SCALE GENOMIC DNA]</scope>
    <source>
        <strain evidence="5">ATCC BAA-1151 / DSM 17278 / SZ</strain>
    </source>
</reference>
<evidence type="ECO:0000259" key="3">
    <source>
        <dbReference type="PROSITE" id="PS51459"/>
    </source>
</evidence>
<proteinExistence type="predicted"/>
<feature type="active site" evidence="1">
    <location>
        <position position="207"/>
    </location>
</feature>
<feature type="domain" description="Fido" evidence="3">
    <location>
        <begin position="114"/>
        <end position="284"/>
    </location>
</feature>
<dbReference type="GO" id="GO:0005524">
    <property type="term" value="F:ATP binding"/>
    <property type="evidence" value="ECO:0007669"/>
    <property type="project" value="UniProtKB-KW"/>
</dbReference>
<keyword evidence="2" id="KW-0547">Nucleotide-binding</keyword>
<dbReference type="Proteomes" id="UP000002420">
    <property type="component" value="Chromosome"/>
</dbReference>
<dbReference type="Pfam" id="PF02661">
    <property type="entry name" value="Fic"/>
    <property type="match status" value="1"/>
</dbReference>
<dbReference type="EMBL" id="CP001089">
    <property type="protein sequence ID" value="ACD94575.1"/>
    <property type="molecule type" value="Genomic_DNA"/>
</dbReference>
<dbReference type="eggNOG" id="COG3177">
    <property type="taxonomic scope" value="Bacteria"/>
</dbReference>
<dbReference type="AlphaFoldDB" id="B3E510"/>
<dbReference type="InterPro" id="IPR003812">
    <property type="entry name" value="Fido"/>
</dbReference>
<dbReference type="STRING" id="398767.Glov_0851"/>
<evidence type="ECO:0000313" key="5">
    <source>
        <dbReference type="Proteomes" id="UP000002420"/>
    </source>
</evidence>
<keyword evidence="2" id="KW-0067">ATP-binding</keyword>
<dbReference type="SUPFAM" id="SSF140931">
    <property type="entry name" value="Fic-like"/>
    <property type="match status" value="1"/>
</dbReference>
<feature type="binding site" evidence="2">
    <location>
        <begin position="211"/>
        <end position="218"/>
    </location>
    <ligand>
        <name>ATP</name>
        <dbReference type="ChEBI" id="CHEBI:30616"/>
    </ligand>
</feature>
<dbReference type="InterPro" id="IPR036597">
    <property type="entry name" value="Fido-like_dom_sf"/>
</dbReference>
<dbReference type="PROSITE" id="PS51459">
    <property type="entry name" value="FIDO"/>
    <property type="match status" value="1"/>
</dbReference>
<evidence type="ECO:0000256" key="1">
    <source>
        <dbReference type="PIRSR" id="PIRSR640198-1"/>
    </source>
</evidence>
<evidence type="ECO:0000256" key="2">
    <source>
        <dbReference type="PIRSR" id="PIRSR640198-2"/>
    </source>
</evidence>
<dbReference type="InterPro" id="IPR040198">
    <property type="entry name" value="Fido_containing"/>
</dbReference>
<dbReference type="HOGENOM" id="CLU_666714_0_0_7"/>
<protein>
    <submittedName>
        <fullName evidence="4">Filamentation induced by cAMP protein Fic</fullName>
    </submittedName>
</protein>